<dbReference type="OrthoDB" id="10325552at2759"/>
<gene>
    <name evidence="1" type="ORF">BDV26DRAFT_292882</name>
</gene>
<accession>A0A5N7B7P3</accession>
<keyword evidence="2" id="KW-1185">Reference proteome</keyword>
<evidence type="ECO:0000313" key="1">
    <source>
        <dbReference type="EMBL" id="KAE8377774.1"/>
    </source>
</evidence>
<dbReference type="AlphaFoldDB" id="A0A5N7B7P3"/>
<dbReference type="EMBL" id="ML736218">
    <property type="protein sequence ID" value="KAE8377774.1"/>
    <property type="molecule type" value="Genomic_DNA"/>
</dbReference>
<dbReference type="Proteomes" id="UP000326198">
    <property type="component" value="Unassembled WGS sequence"/>
</dbReference>
<evidence type="ECO:0000313" key="2">
    <source>
        <dbReference type="Proteomes" id="UP000326198"/>
    </source>
</evidence>
<reference evidence="1 2" key="1">
    <citation type="submission" date="2019-04" db="EMBL/GenBank/DDBJ databases">
        <title>Friends and foes A comparative genomics studyof 23 Aspergillus species from section Flavi.</title>
        <authorList>
            <consortium name="DOE Joint Genome Institute"/>
            <person name="Kjaerbolling I."/>
            <person name="Vesth T."/>
            <person name="Frisvad J.C."/>
            <person name="Nybo J.L."/>
            <person name="Theobald S."/>
            <person name="Kildgaard S."/>
            <person name="Isbrandt T."/>
            <person name="Kuo A."/>
            <person name="Sato A."/>
            <person name="Lyhne E.K."/>
            <person name="Kogle M.E."/>
            <person name="Wiebenga A."/>
            <person name="Kun R.S."/>
            <person name="Lubbers R.J."/>
            <person name="Makela M.R."/>
            <person name="Barry K."/>
            <person name="Chovatia M."/>
            <person name="Clum A."/>
            <person name="Daum C."/>
            <person name="Haridas S."/>
            <person name="He G."/>
            <person name="LaButti K."/>
            <person name="Lipzen A."/>
            <person name="Mondo S."/>
            <person name="Riley R."/>
            <person name="Salamov A."/>
            <person name="Simmons B.A."/>
            <person name="Magnuson J.K."/>
            <person name="Henrissat B."/>
            <person name="Mortensen U.H."/>
            <person name="Larsen T.O."/>
            <person name="Devries R.P."/>
            <person name="Grigoriev I.V."/>
            <person name="Machida M."/>
            <person name="Baker S.E."/>
            <person name="Andersen M.R."/>
        </authorList>
    </citation>
    <scope>NUCLEOTIDE SEQUENCE [LARGE SCALE GENOMIC DNA]</scope>
    <source>
        <strain evidence="1 2">IBT 29228</strain>
    </source>
</reference>
<proteinExistence type="predicted"/>
<name>A0A5N7B7P3_9EURO</name>
<organism evidence="1 2">
    <name type="scientific">Aspergillus bertholletiae</name>
    <dbReference type="NCBI Taxonomy" id="1226010"/>
    <lineage>
        <taxon>Eukaryota</taxon>
        <taxon>Fungi</taxon>
        <taxon>Dikarya</taxon>
        <taxon>Ascomycota</taxon>
        <taxon>Pezizomycotina</taxon>
        <taxon>Eurotiomycetes</taxon>
        <taxon>Eurotiomycetidae</taxon>
        <taxon>Eurotiales</taxon>
        <taxon>Aspergillaceae</taxon>
        <taxon>Aspergillus</taxon>
        <taxon>Aspergillus subgen. Circumdati</taxon>
    </lineage>
</organism>
<sequence length="300" mass="34419">MREPTLRAVSDRVARQEINDLMYNISWDERDSEVQDCADFTFTTTVHSNHIPGVNLVSPFTMNQRQWDLLGQFERSAFLFIKLGGHGTEGQHVPRRVDYLRMSPEVMKEKLQSFENIHLFPLLNKRLHNSGGHVDTFLNCLQENTGLDIGDCLEKFRSALQKTRYIDAECTESTISVKCALRQTEHCKFHWFLIFKQWSTEISGSLTKTGIKWDEDGDRDPTHDITYSVKRDPGLQKMKDCALQFQPLGGTTEHWLCPCALWVSTVIGKYNQKGYIPGMSSSGISVEHLHLKLVYSSVEM</sequence>
<protein>
    <submittedName>
        <fullName evidence="1">Uncharacterized protein</fullName>
    </submittedName>
</protein>